<dbReference type="InterPro" id="IPR024654">
    <property type="entry name" value="Calcineurin-like_PHP_lpxH"/>
</dbReference>
<dbReference type="Gene3D" id="3.60.21.10">
    <property type="match status" value="1"/>
</dbReference>
<comment type="similarity">
    <text evidence="1">Belongs to the metallophosphoesterase superfamily. YfcE family.</text>
</comment>
<evidence type="ECO:0000259" key="2">
    <source>
        <dbReference type="Pfam" id="PF12850"/>
    </source>
</evidence>
<dbReference type="SUPFAM" id="SSF56300">
    <property type="entry name" value="Metallo-dependent phosphatases"/>
    <property type="match status" value="1"/>
</dbReference>
<dbReference type="GO" id="GO:0016791">
    <property type="term" value="F:phosphatase activity"/>
    <property type="evidence" value="ECO:0007669"/>
    <property type="project" value="TreeGrafter"/>
</dbReference>
<sequence>MKILLLADIHANWTALAAIRESFDVCLFLGDLVEYGTEPAPCIDWVRSHAHVAIRGNHDHSTAQRVETSSGAGCRRLAAATRALHAATLSPTHLKFLARLPVTSTLVLDGRSFFLVHATPRDPMDEYLGNDPQGWMQRLSGIDADFVCVGHTHVPLQLDLKGQQLINPGSVGQPRDGDPRAAYAVIEDGQVSFRRVEYDIDATVRQMRQSGLDAQSLAIAEEMLRTGGRPLRSESFTP</sequence>
<name>A0A7C2P5T5_9PLAN</name>
<dbReference type="InterPro" id="IPR050126">
    <property type="entry name" value="Ap4A_hydrolase"/>
</dbReference>
<proteinExistence type="inferred from homology"/>
<evidence type="ECO:0000313" key="3">
    <source>
        <dbReference type="EMBL" id="HEN17133.1"/>
    </source>
</evidence>
<dbReference type="PANTHER" id="PTHR42850:SF2">
    <property type="entry name" value="BLL5683 PROTEIN"/>
    <property type="match status" value="1"/>
</dbReference>
<dbReference type="PANTHER" id="PTHR42850">
    <property type="entry name" value="METALLOPHOSPHOESTERASE"/>
    <property type="match status" value="1"/>
</dbReference>
<gene>
    <name evidence="3" type="ORF">ENQ76_16870</name>
</gene>
<dbReference type="InterPro" id="IPR029052">
    <property type="entry name" value="Metallo-depent_PP-like"/>
</dbReference>
<dbReference type="GO" id="GO:0005737">
    <property type="term" value="C:cytoplasm"/>
    <property type="evidence" value="ECO:0007669"/>
    <property type="project" value="TreeGrafter"/>
</dbReference>
<evidence type="ECO:0000256" key="1">
    <source>
        <dbReference type="ARBA" id="ARBA00008950"/>
    </source>
</evidence>
<protein>
    <submittedName>
        <fullName evidence="3">Metallophosphoesterase</fullName>
    </submittedName>
</protein>
<feature type="domain" description="Calcineurin-like phosphoesterase" evidence="2">
    <location>
        <begin position="1"/>
        <end position="186"/>
    </location>
</feature>
<organism evidence="3">
    <name type="scientific">Schlesneria paludicola</name>
    <dbReference type="NCBI Taxonomy" id="360056"/>
    <lineage>
        <taxon>Bacteria</taxon>
        <taxon>Pseudomonadati</taxon>
        <taxon>Planctomycetota</taxon>
        <taxon>Planctomycetia</taxon>
        <taxon>Planctomycetales</taxon>
        <taxon>Planctomycetaceae</taxon>
        <taxon>Schlesneria</taxon>
    </lineage>
</organism>
<dbReference type="InterPro" id="IPR011152">
    <property type="entry name" value="Pesterase_MJ0912"/>
</dbReference>
<dbReference type="EMBL" id="DSOK01000463">
    <property type="protein sequence ID" value="HEN17133.1"/>
    <property type="molecule type" value="Genomic_DNA"/>
</dbReference>
<accession>A0A7C2P5T5</accession>
<dbReference type="AlphaFoldDB" id="A0A7C2P5T5"/>
<dbReference type="PIRSF" id="PIRSF000883">
    <property type="entry name" value="Pesterase_MJ0912"/>
    <property type="match status" value="1"/>
</dbReference>
<dbReference type="Pfam" id="PF12850">
    <property type="entry name" value="Metallophos_2"/>
    <property type="match status" value="1"/>
</dbReference>
<reference evidence="3" key="1">
    <citation type="journal article" date="2020" name="mSystems">
        <title>Genome- and Community-Level Interaction Insights into Carbon Utilization and Element Cycling Functions of Hydrothermarchaeota in Hydrothermal Sediment.</title>
        <authorList>
            <person name="Zhou Z."/>
            <person name="Liu Y."/>
            <person name="Xu W."/>
            <person name="Pan J."/>
            <person name="Luo Z.H."/>
            <person name="Li M."/>
        </authorList>
    </citation>
    <scope>NUCLEOTIDE SEQUENCE [LARGE SCALE GENOMIC DNA]</scope>
    <source>
        <strain evidence="3">SpSt-339</strain>
    </source>
</reference>
<comment type="caution">
    <text evidence="3">The sequence shown here is derived from an EMBL/GenBank/DDBJ whole genome shotgun (WGS) entry which is preliminary data.</text>
</comment>